<accession>A0ABD3B2I3</accession>
<gene>
    <name evidence="1" type="ORF">ACH5RR_001123</name>
</gene>
<reference evidence="1 2" key="1">
    <citation type="submission" date="2024-11" db="EMBL/GenBank/DDBJ databases">
        <title>A near-complete genome assembly of Cinchona calisaya.</title>
        <authorList>
            <person name="Lian D.C."/>
            <person name="Zhao X.W."/>
            <person name="Wei L."/>
        </authorList>
    </citation>
    <scope>NUCLEOTIDE SEQUENCE [LARGE SCALE GENOMIC DNA]</scope>
    <source>
        <tissue evidence="1">Nenye</tissue>
    </source>
</reference>
<name>A0ABD3B2I3_9GENT</name>
<protein>
    <submittedName>
        <fullName evidence="1">Uncharacterized protein</fullName>
    </submittedName>
</protein>
<proteinExistence type="predicted"/>
<sequence>MDTSSDPIGVVINENSNPSFGKTRISNRFSILVVDDDDQNARVLEPRVSQDVQQPSLVGLSGRGGVVLEGEVSGTSSSYEPLHGACTYGKQTILTIIDEDSLIPDVRRIGPKMINDHHAKFRVLRTIKPIREVDIVNSLSDSKIM</sequence>
<organism evidence="1 2">
    <name type="scientific">Cinchona calisaya</name>
    <dbReference type="NCBI Taxonomy" id="153742"/>
    <lineage>
        <taxon>Eukaryota</taxon>
        <taxon>Viridiplantae</taxon>
        <taxon>Streptophyta</taxon>
        <taxon>Embryophyta</taxon>
        <taxon>Tracheophyta</taxon>
        <taxon>Spermatophyta</taxon>
        <taxon>Magnoliopsida</taxon>
        <taxon>eudicotyledons</taxon>
        <taxon>Gunneridae</taxon>
        <taxon>Pentapetalae</taxon>
        <taxon>asterids</taxon>
        <taxon>lamiids</taxon>
        <taxon>Gentianales</taxon>
        <taxon>Rubiaceae</taxon>
        <taxon>Cinchonoideae</taxon>
        <taxon>Cinchoneae</taxon>
        <taxon>Cinchona</taxon>
    </lineage>
</organism>
<evidence type="ECO:0000313" key="1">
    <source>
        <dbReference type="EMBL" id="KAL3537757.1"/>
    </source>
</evidence>
<dbReference type="Proteomes" id="UP001630127">
    <property type="component" value="Unassembled WGS sequence"/>
</dbReference>
<evidence type="ECO:0000313" key="2">
    <source>
        <dbReference type="Proteomes" id="UP001630127"/>
    </source>
</evidence>
<comment type="caution">
    <text evidence="1">The sequence shown here is derived from an EMBL/GenBank/DDBJ whole genome shotgun (WGS) entry which is preliminary data.</text>
</comment>
<dbReference type="EMBL" id="JBJUIK010000001">
    <property type="protein sequence ID" value="KAL3537757.1"/>
    <property type="molecule type" value="Genomic_DNA"/>
</dbReference>
<keyword evidence="2" id="KW-1185">Reference proteome</keyword>
<dbReference type="AlphaFoldDB" id="A0ABD3B2I3"/>